<dbReference type="AlphaFoldDB" id="A0A0J8BHE9"/>
<gene>
    <name evidence="1" type="ORF">BVRB_038970</name>
</gene>
<dbReference type="Gramene" id="KMS65145">
    <property type="protein sequence ID" value="KMS65145"/>
    <property type="gene ID" value="BVRB_038970"/>
</dbReference>
<dbReference type="Proteomes" id="UP000035740">
    <property type="component" value="Unassembled WGS sequence"/>
</dbReference>
<feature type="non-terminal residue" evidence="1">
    <location>
        <position position="151"/>
    </location>
</feature>
<reference evidence="1 2" key="1">
    <citation type="journal article" date="2014" name="Nature">
        <title>The genome of the recently domesticated crop plant sugar beet (Beta vulgaris).</title>
        <authorList>
            <person name="Dohm J.C."/>
            <person name="Minoche A.E."/>
            <person name="Holtgrawe D."/>
            <person name="Capella-Gutierrez S."/>
            <person name="Zakrzewski F."/>
            <person name="Tafer H."/>
            <person name="Rupp O."/>
            <person name="Sorensen T.R."/>
            <person name="Stracke R."/>
            <person name="Reinhardt R."/>
            <person name="Goesmann A."/>
            <person name="Kraft T."/>
            <person name="Schulz B."/>
            <person name="Stadler P.F."/>
            <person name="Schmidt T."/>
            <person name="Gabaldon T."/>
            <person name="Lehrach H."/>
            <person name="Weisshaar B."/>
            <person name="Himmelbauer H."/>
        </authorList>
    </citation>
    <scope>NUCLEOTIDE SEQUENCE [LARGE SCALE GENOMIC DNA]</scope>
    <source>
        <tissue evidence="1">Taproot</tissue>
    </source>
</reference>
<sequence length="151" mass="16387">MSIGMVGSAASVNSGDVRMTLFEFCICMLNADASNDPSESVLSPRITNEISVEVRVRFLNCTRTNREDCTLKAEPKSLMNAVFKVFSTESGKSSVDPGTVRDTFLALDIGLVTGRDEREGEALGDNTNSDEIEEVDFHTEGEGELDGLELL</sequence>
<proteinExistence type="predicted"/>
<name>A0A0J8BHE9_BETVV</name>
<keyword evidence="2" id="KW-1185">Reference proteome</keyword>
<evidence type="ECO:0000313" key="2">
    <source>
        <dbReference type="Proteomes" id="UP000035740"/>
    </source>
</evidence>
<evidence type="ECO:0000313" key="1">
    <source>
        <dbReference type="EMBL" id="KMS65145.1"/>
    </source>
</evidence>
<dbReference type="EMBL" id="KQ113879">
    <property type="protein sequence ID" value="KMS65145.1"/>
    <property type="molecule type" value="Genomic_DNA"/>
</dbReference>
<accession>A0A0J8BHE9</accession>
<organism evidence="1 2">
    <name type="scientific">Beta vulgaris subsp. vulgaris</name>
    <name type="common">Beet</name>
    <dbReference type="NCBI Taxonomy" id="3555"/>
    <lineage>
        <taxon>Eukaryota</taxon>
        <taxon>Viridiplantae</taxon>
        <taxon>Streptophyta</taxon>
        <taxon>Embryophyta</taxon>
        <taxon>Tracheophyta</taxon>
        <taxon>Spermatophyta</taxon>
        <taxon>Magnoliopsida</taxon>
        <taxon>eudicotyledons</taxon>
        <taxon>Gunneridae</taxon>
        <taxon>Pentapetalae</taxon>
        <taxon>Caryophyllales</taxon>
        <taxon>Chenopodiaceae</taxon>
        <taxon>Betoideae</taxon>
        <taxon>Beta</taxon>
    </lineage>
</organism>
<protein>
    <submittedName>
        <fullName evidence="1">Uncharacterized protein</fullName>
    </submittedName>
</protein>